<dbReference type="HOGENOM" id="CLU_053053_2_1_1"/>
<dbReference type="AlphaFoldDB" id="B8BB07"/>
<evidence type="ECO:0000259" key="1">
    <source>
        <dbReference type="PROSITE" id="PS51297"/>
    </source>
</evidence>
<protein>
    <recommendedName>
        <fullName evidence="1">K-box domain-containing protein</fullName>
    </recommendedName>
</protein>
<dbReference type="STRING" id="39946.B8BB07"/>
<reference evidence="2 3" key="1">
    <citation type="journal article" date="2005" name="PLoS Biol.">
        <title>The genomes of Oryza sativa: a history of duplications.</title>
        <authorList>
            <person name="Yu J."/>
            <person name="Wang J."/>
            <person name="Lin W."/>
            <person name="Li S."/>
            <person name="Li H."/>
            <person name="Zhou J."/>
            <person name="Ni P."/>
            <person name="Dong W."/>
            <person name="Hu S."/>
            <person name="Zeng C."/>
            <person name="Zhang J."/>
            <person name="Zhang Y."/>
            <person name="Li R."/>
            <person name="Xu Z."/>
            <person name="Li S."/>
            <person name="Li X."/>
            <person name="Zheng H."/>
            <person name="Cong L."/>
            <person name="Lin L."/>
            <person name="Yin J."/>
            <person name="Geng J."/>
            <person name="Li G."/>
            <person name="Shi J."/>
            <person name="Liu J."/>
            <person name="Lv H."/>
            <person name="Li J."/>
            <person name="Wang J."/>
            <person name="Deng Y."/>
            <person name="Ran L."/>
            <person name="Shi X."/>
            <person name="Wang X."/>
            <person name="Wu Q."/>
            <person name="Li C."/>
            <person name="Ren X."/>
            <person name="Wang J."/>
            <person name="Wang X."/>
            <person name="Li D."/>
            <person name="Liu D."/>
            <person name="Zhang X."/>
            <person name="Ji Z."/>
            <person name="Zhao W."/>
            <person name="Sun Y."/>
            <person name="Zhang Z."/>
            <person name="Bao J."/>
            <person name="Han Y."/>
            <person name="Dong L."/>
            <person name="Ji J."/>
            <person name="Chen P."/>
            <person name="Wu S."/>
            <person name="Liu J."/>
            <person name="Xiao Y."/>
            <person name="Bu D."/>
            <person name="Tan J."/>
            <person name="Yang L."/>
            <person name="Ye C."/>
            <person name="Zhang J."/>
            <person name="Xu J."/>
            <person name="Zhou Y."/>
            <person name="Yu Y."/>
            <person name="Zhang B."/>
            <person name="Zhuang S."/>
            <person name="Wei H."/>
            <person name="Liu B."/>
            <person name="Lei M."/>
            <person name="Yu H."/>
            <person name="Li Y."/>
            <person name="Xu H."/>
            <person name="Wei S."/>
            <person name="He X."/>
            <person name="Fang L."/>
            <person name="Zhang Z."/>
            <person name="Zhang Y."/>
            <person name="Huang X."/>
            <person name="Su Z."/>
            <person name="Tong W."/>
            <person name="Li J."/>
            <person name="Tong Z."/>
            <person name="Li S."/>
            <person name="Ye J."/>
            <person name="Wang L."/>
            <person name="Fang L."/>
            <person name="Lei T."/>
            <person name="Chen C."/>
            <person name="Chen H."/>
            <person name="Xu Z."/>
            <person name="Li H."/>
            <person name="Huang H."/>
            <person name="Zhang F."/>
            <person name="Xu H."/>
            <person name="Li N."/>
            <person name="Zhao C."/>
            <person name="Li S."/>
            <person name="Dong L."/>
            <person name="Huang Y."/>
            <person name="Li L."/>
            <person name="Xi Y."/>
            <person name="Qi Q."/>
            <person name="Li W."/>
            <person name="Zhang B."/>
            <person name="Hu W."/>
            <person name="Zhang Y."/>
            <person name="Tian X."/>
            <person name="Jiao Y."/>
            <person name="Liang X."/>
            <person name="Jin J."/>
            <person name="Gao L."/>
            <person name="Zheng W."/>
            <person name="Hao B."/>
            <person name="Liu S."/>
            <person name="Wang W."/>
            <person name="Yuan L."/>
            <person name="Cao M."/>
            <person name="McDermott J."/>
            <person name="Samudrala R."/>
            <person name="Wang J."/>
            <person name="Wong G.K."/>
            <person name="Yang H."/>
        </authorList>
    </citation>
    <scope>NUCLEOTIDE SEQUENCE [LARGE SCALE GENOMIC DNA]</scope>
    <source>
        <strain evidence="3">cv. 93-11</strain>
    </source>
</reference>
<proteinExistence type="predicted"/>
<name>B8BB07_ORYSI</name>
<dbReference type="GO" id="GO:0005634">
    <property type="term" value="C:nucleus"/>
    <property type="evidence" value="ECO:0007669"/>
    <property type="project" value="InterPro"/>
</dbReference>
<sequence length="145" mass="16576">MWRQLLGQQLSGLDVEDLQNLESKLEMSLKNIRLRKDNVMMDQIQELSRKGSLIHQENMELHKKVSLVHQENINLQKKVEACRNILPNNDADSTSDIFSIHFSGVYKTKSNGHPTGSTIQHSFLITDNEIGPNLELSLPENVEKE</sequence>
<keyword evidence="3" id="KW-1185">Reference proteome</keyword>
<organism evidence="2 3">
    <name type="scientific">Oryza sativa subsp. indica</name>
    <name type="common">Rice</name>
    <dbReference type="NCBI Taxonomy" id="39946"/>
    <lineage>
        <taxon>Eukaryota</taxon>
        <taxon>Viridiplantae</taxon>
        <taxon>Streptophyta</taxon>
        <taxon>Embryophyta</taxon>
        <taxon>Tracheophyta</taxon>
        <taxon>Spermatophyta</taxon>
        <taxon>Magnoliopsida</taxon>
        <taxon>Liliopsida</taxon>
        <taxon>Poales</taxon>
        <taxon>Poaceae</taxon>
        <taxon>BOP clade</taxon>
        <taxon>Oryzoideae</taxon>
        <taxon>Oryzeae</taxon>
        <taxon>Oryzinae</taxon>
        <taxon>Oryza</taxon>
        <taxon>Oryza sativa</taxon>
    </lineage>
</organism>
<evidence type="ECO:0000313" key="3">
    <source>
        <dbReference type="Proteomes" id="UP000007015"/>
    </source>
</evidence>
<dbReference type="GO" id="GO:0003700">
    <property type="term" value="F:DNA-binding transcription factor activity"/>
    <property type="evidence" value="ECO:0007669"/>
    <property type="project" value="InterPro"/>
</dbReference>
<evidence type="ECO:0000313" key="2">
    <source>
        <dbReference type="EMBL" id="EEC83617.1"/>
    </source>
</evidence>
<accession>B8BB07</accession>
<dbReference type="PROSITE" id="PS51297">
    <property type="entry name" value="K_BOX"/>
    <property type="match status" value="1"/>
</dbReference>
<dbReference type="InterPro" id="IPR002487">
    <property type="entry name" value="TF_Kbox"/>
</dbReference>
<gene>
    <name evidence="2" type="ORF">OsI_29329</name>
</gene>
<dbReference type="OMA" id="CRNILPN"/>
<dbReference type="Proteomes" id="UP000007015">
    <property type="component" value="Chromosome 8"/>
</dbReference>
<dbReference type="EMBL" id="CM000133">
    <property type="protein sequence ID" value="EEC83617.1"/>
    <property type="molecule type" value="Genomic_DNA"/>
</dbReference>
<dbReference type="Gramene" id="BGIOSGA026940-TA">
    <property type="protein sequence ID" value="BGIOSGA026940-PA"/>
    <property type="gene ID" value="BGIOSGA026940"/>
</dbReference>
<feature type="domain" description="K-box" evidence="1">
    <location>
        <begin position="1"/>
        <end position="71"/>
    </location>
</feature>
<dbReference type="Pfam" id="PF01486">
    <property type="entry name" value="K-box"/>
    <property type="match status" value="1"/>
</dbReference>